<accession>A0A2T0A4C2</accession>
<evidence type="ECO:0000313" key="2">
    <source>
        <dbReference type="Proteomes" id="UP000239560"/>
    </source>
</evidence>
<dbReference type="AlphaFoldDB" id="A0A2T0A4C2"/>
<sequence>MVNPVRFIRFLHRSPAMDRFQRLHAYLESTLANPPSQPDPEVLSRLQLDLAILISFTLSRLTKEDRRCRAQMEQRQRPRMACWPTRRTSRVVAPSPALYFAPCSSQIC</sequence>
<dbReference type="EMBL" id="LCTV02000009">
    <property type="protein sequence ID" value="PRQ72868.1"/>
    <property type="molecule type" value="Genomic_DNA"/>
</dbReference>
<name>A0A2T0A4C2_RHOTO</name>
<reference evidence="1 2" key="1">
    <citation type="journal article" date="2018" name="Elife">
        <title>Functional genomics of lipid metabolism in the oleaginous yeast Rhodosporidium toruloides.</title>
        <authorList>
            <person name="Coradetti S.T."/>
            <person name="Pinel D."/>
            <person name="Geiselman G."/>
            <person name="Ito M."/>
            <person name="Mondo S."/>
            <person name="Reilly M.C."/>
            <person name="Cheng Y.F."/>
            <person name="Bauer S."/>
            <person name="Grigoriev I."/>
            <person name="Gladden J.M."/>
            <person name="Simmons B.A."/>
            <person name="Brem R."/>
            <person name="Arkin A.P."/>
            <person name="Skerker J.M."/>
        </authorList>
    </citation>
    <scope>NUCLEOTIDE SEQUENCE [LARGE SCALE GENOMIC DNA]</scope>
    <source>
        <strain evidence="1 2">NBRC 0880</strain>
    </source>
</reference>
<comment type="caution">
    <text evidence="1">The sequence shown here is derived from an EMBL/GenBank/DDBJ whole genome shotgun (WGS) entry which is preliminary data.</text>
</comment>
<organism evidence="1 2">
    <name type="scientific">Rhodotorula toruloides</name>
    <name type="common">Yeast</name>
    <name type="synonym">Rhodosporidium toruloides</name>
    <dbReference type="NCBI Taxonomy" id="5286"/>
    <lineage>
        <taxon>Eukaryota</taxon>
        <taxon>Fungi</taxon>
        <taxon>Dikarya</taxon>
        <taxon>Basidiomycota</taxon>
        <taxon>Pucciniomycotina</taxon>
        <taxon>Microbotryomycetes</taxon>
        <taxon>Sporidiobolales</taxon>
        <taxon>Sporidiobolaceae</taxon>
        <taxon>Rhodotorula</taxon>
    </lineage>
</organism>
<protein>
    <submittedName>
        <fullName evidence="1">Uncharacterized protein</fullName>
    </submittedName>
</protein>
<proteinExistence type="predicted"/>
<dbReference type="OrthoDB" id="2019644at2759"/>
<dbReference type="Proteomes" id="UP000239560">
    <property type="component" value="Unassembled WGS sequence"/>
</dbReference>
<evidence type="ECO:0000313" key="1">
    <source>
        <dbReference type="EMBL" id="PRQ72868.1"/>
    </source>
</evidence>
<gene>
    <name evidence="1" type="ORF">AAT19DRAFT_16792</name>
</gene>